<dbReference type="SUPFAM" id="SSF46689">
    <property type="entry name" value="Homeodomain-like"/>
    <property type="match status" value="1"/>
</dbReference>
<dbReference type="EMBL" id="JAABLP010000002">
    <property type="protein sequence ID" value="NBN63274.1"/>
    <property type="molecule type" value="Genomic_DNA"/>
</dbReference>
<dbReference type="InterPro" id="IPR009057">
    <property type="entry name" value="Homeodomain-like_sf"/>
</dbReference>
<feature type="domain" description="HTH tetR-type" evidence="4">
    <location>
        <begin position="12"/>
        <end position="72"/>
    </location>
</feature>
<dbReference type="PROSITE" id="PS50977">
    <property type="entry name" value="HTH_TETR_2"/>
    <property type="match status" value="1"/>
</dbReference>
<keyword evidence="6" id="KW-1185">Reference proteome</keyword>
<evidence type="ECO:0000259" key="4">
    <source>
        <dbReference type="PROSITE" id="PS50977"/>
    </source>
</evidence>
<evidence type="ECO:0000256" key="2">
    <source>
        <dbReference type="PROSITE-ProRule" id="PRU00335"/>
    </source>
</evidence>
<feature type="DNA-binding region" description="H-T-H motif" evidence="2">
    <location>
        <begin position="35"/>
        <end position="54"/>
    </location>
</feature>
<keyword evidence="1 2" id="KW-0238">DNA-binding</keyword>
<dbReference type="Proteomes" id="UP000541347">
    <property type="component" value="Unassembled WGS sequence"/>
</dbReference>
<accession>A0ABW9ZEM1</accession>
<name>A0ABW9ZEM1_9HYPH</name>
<reference evidence="5 6" key="1">
    <citation type="submission" date="2020-01" db="EMBL/GenBank/DDBJ databases">
        <authorList>
            <person name="Peng S.Y."/>
            <person name="Li J."/>
            <person name="Wang M."/>
            <person name="Wang L."/>
            <person name="Wang C.Q."/>
            <person name="Wang J.R."/>
        </authorList>
    </citation>
    <scope>NUCLEOTIDE SEQUENCE [LARGE SCALE GENOMIC DNA]</scope>
    <source>
        <strain evidence="5 6">XCT-34</strain>
    </source>
</reference>
<organism evidence="5 6">
    <name type="scientific">Pannonibacter tanglangensis</name>
    <dbReference type="NCBI Taxonomy" id="2750084"/>
    <lineage>
        <taxon>Bacteria</taxon>
        <taxon>Pseudomonadati</taxon>
        <taxon>Pseudomonadota</taxon>
        <taxon>Alphaproteobacteria</taxon>
        <taxon>Hyphomicrobiales</taxon>
        <taxon>Stappiaceae</taxon>
        <taxon>Pannonibacter</taxon>
    </lineage>
</organism>
<proteinExistence type="predicted"/>
<evidence type="ECO:0000313" key="5">
    <source>
        <dbReference type="EMBL" id="NBN63274.1"/>
    </source>
</evidence>
<evidence type="ECO:0000256" key="3">
    <source>
        <dbReference type="SAM" id="MobiDB-lite"/>
    </source>
</evidence>
<evidence type="ECO:0000313" key="6">
    <source>
        <dbReference type="Proteomes" id="UP000541347"/>
    </source>
</evidence>
<sequence>MSAAKSAKPTAPDLREQAVDTLFRLLETRDFKDITLPEVAREAGMSLGDLRLAVSSRMDILEAFAARIDRKVLDDLDEDMGDQPPRDRLFDVLMSRLDMLGSYRKGLKSLRSSVRRDPALALALNGIALRSQGWMLSAAGISIPGFKGALVLQGLAISFARVVDVFLDEDDPGLPRTMAALDRALDKGEVWMDRLDGAERAARPLMKGLCRLAERRARRRARRQEDAADDLSENGSGAAAPGA</sequence>
<dbReference type="InterPro" id="IPR001647">
    <property type="entry name" value="HTH_TetR"/>
</dbReference>
<comment type="caution">
    <text evidence="5">The sequence shown here is derived from an EMBL/GenBank/DDBJ whole genome shotgun (WGS) entry which is preliminary data.</text>
</comment>
<protein>
    <submittedName>
        <fullName evidence="5">TetR/AcrR family transcriptional regulator</fullName>
    </submittedName>
</protein>
<evidence type="ECO:0000256" key="1">
    <source>
        <dbReference type="ARBA" id="ARBA00023125"/>
    </source>
</evidence>
<feature type="region of interest" description="Disordered" evidence="3">
    <location>
        <begin position="221"/>
        <end position="243"/>
    </location>
</feature>
<gene>
    <name evidence="5" type="ORF">GWI71_06230</name>
</gene>
<dbReference type="RefSeq" id="WP_161675048.1">
    <property type="nucleotide sequence ID" value="NZ_JAABLP010000002.1"/>
</dbReference>
<dbReference type="Gene3D" id="1.10.357.10">
    <property type="entry name" value="Tetracycline Repressor, domain 2"/>
    <property type="match status" value="1"/>
</dbReference>